<protein>
    <recommendedName>
        <fullName evidence="4">Lipoprotein</fullName>
    </recommendedName>
</protein>
<evidence type="ECO:0000313" key="3">
    <source>
        <dbReference type="Proteomes" id="UP000464675"/>
    </source>
</evidence>
<gene>
    <name evidence="1" type="ORF">GTQ55_05410</name>
    <name evidence="2" type="ORF">GTQ55_16780</name>
</gene>
<name>A0ABX6IUG9_9GAMM</name>
<evidence type="ECO:0008006" key="4">
    <source>
        <dbReference type="Google" id="ProtNLM"/>
    </source>
</evidence>
<reference evidence="1 3" key="1">
    <citation type="submission" date="2020-01" db="EMBL/GenBank/DDBJ databases">
        <title>The possibility of degradation of plastic by Microbulbifer hydrolyticus IRE-31.</title>
        <authorList>
            <person name="Liu L."/>
        </authorList>
    </citation>
    <scope>NUCLEOTIDE SEQUENCE [LARGE SCALE GENOMIC DNA]</scope>
    <source>
        <strain evidence="1 3">IRE-31</strain>
    </source>
</reference>
<proteinExistence type="predicted"/>
<dbReference type="EMBL" id="CP047491">
    <property type="protein sequence ID" value="QHQ40467.1"/>
    <property type="molecule type" value="Genomic_DNA"/>
</dbReference>
<accession>A0ABX6IUG9</accession>
<dbReference type="Proteomes" id="UP000464675">
    <property type="component" value="Chromosome"/>
</dbReference>
<dbReference type="EMBL" id="CP047491">
    <property type="protein sequence ID" value="QHQ38484.1"/>
    <property type="molecule type" value="Genomic_DNA"/>
</dbReference>
<sequence length="140" mass="15749">MRALFLIFFAFIVVSCSREVYPAIAGFHFSAGNIRKAELLPALDEYAKEHGFKKLQEGGGNMKPEVKENFLFAIYINSQSYEFSVNNVLDRSCFTVATYDKARTGDAPAIELAESLKSWLSKNYQGSFVEHGDQYCGQTH</sequence>
<evidence type="ECO:0000313" key="1">
    <source>
        <dbReference type="EMBL" id="QHQ38484.1"/>
    </source>
</evidence>
<organism evidence="1 3">
    <name type="scientific">Microbulbifer hydrolyticus</name>
    <dbReference type="NCBI Taxonomy" id="48074"/>
    <lineage>
        <taxon>Bacteria</taxon>
        <taxon>Pseudomonadati</taxon>
        <taxon>Pseudomonadota</taxon>
        <taxon>Gammaproteobacteria</taxon>
        <taxon>Cellvibrionales</taxon>
        <taxon>Microbulbiferaceae</taxon>
        <taxon>Microbulbifer</taxon>
    </lineage>
</organism>
<dbReference type="RefSeq" id="WP_161857818.1">
    <property type="nucleotide sequence ID" value="NZ_CP047491.1"/>
</dbReference>
<keyword evidence="3" id="KW-1185">Reference proteome</keyword>
<dbReference type="PROSITE" id="PS51257">
    <property type="entry name" value="PROKAR_LIPOPROTEIN"/>
    <property type="match status" value="1"/>
</dbReference>
<evidence type="ECO:0000313" key="2">
    <source>
        <dbReference type="EMBL" id="QHQ40467.1"/>
    </source>
</evidence>